<dbReference type="STRING" id="67767.A0A0J7LAA9"/>
<evidence type="ECO:0000313" key="3">
    <source>
        <dbReference type="Proteomes" id="UP000036403"/>
    </source>
</evidence>
<proteinExistence type="predicted"/>
<evidence type="ECO:0000256" key="1">
    <source>
        <dbReference type="SAM" id="Coils"/>
    </source>
</evidence>
<gene>
    <name evidence="2" type="ORF">RF55_318</name>
</gene>
<keyword evidence="1" id="KW-0175">Coiled coil</keyword>
<evidence type="ECO:0000313" key="2">
    <source>
        <dbReference type="EMBL" id="KMR04970.1"/>
    </source>
</evidence>
<accession>A0A0J7LAA9</accession>
<dbReference type="PaxDb" id="67767-A0A0J7LAA9"/>
<dbReference type="OrthoDB" id="73997at2759"/>
<organism evidence="2 3">
    <name type="scientific">Lasius niger</name>
    <name type="common">Black garden ant</name>
    <dbReference type="NCBI Taxonomy" id="67767"/>
    <lineage>
        <taxon>Eukaryota</taxon>
        <taxon>Metazoa</taxon>
        <taxon>Ecdysozoa</taxon>
        <taxon>Arthropoda</taxon>
        <taxon>Hexapoda</taxon>
        <taxon>Insecta</taxon>
        <taxon>Pterygota</taxon>
        <taxon>Neoptera</taxon>
        <taxon>Endopterygota</taxon>
        <taxon>Hymenoptera</taxon>
        <taxon>Apocrita</taxon>
        <taxon>Aculeata</taxon>
        <taxon>Formicoidea</taxon>
        <taxon>Formicidae</taxon>
        <taxon>Formicinae</taxon>
        <taxon>Lasius</taxon>
        <taxon>Lasius</taxon>
    </lineage>
</organism>
<dbReference type="AlphaFoldDB" id="A0A0J7LAA9"/>
<name>A0A0J7LAA9_LASNI</name>
<dbReference type="EMBL" id="LBMM01000099">
    <property type="protein sequence ID" value="KMR04970.1"/>
    <property type="molecule type" value="Genomic_DNA"/>
</dbReference>
<reference evidence="2 3" key="1">
    <citation type="submission" date="2015-04" db="EMBL/GenBank/DDBJ databases">
        <title>Lasius niger genome sequencing.</title>
        <authorList>
            <person name="Konorov E.A."/>
            <person name="Nikitin M.A."/>
            <person name="Kirill M.V."/>
            <person name="Chang P."/>
        </authorList>
    </citation>
    <scope>NUCLEOTIDE SEQUENCE [LARGE SCALE GENOMIC DNA]</scope>
    <source>
        <tissue evidence="2">Whole</tissue>
    </source>
</reference>
<feature type="coiled-coil region" evidence="1">
    <location>
        <begin position="11"/>
        <end position="38"/>
    </location>
</feature>
<comment type="caution">
    <text evidence="2">The sequence shown here is derived from an EMBL/GenBank/DDBJ whole genome shotgun (WGS) entry which is preliminary data.</text>
</comment>
<dbReference type="Proteomes" id="UP000036403">
    <property type="component" value="Unassembled WGS sequence"/>
</dbReference>
<protein>
    <submittedName>
        <fullName evidence="2">Thyroid adenoma-associated protein</fullName>
    </submittedName>
</protein>
<sequence>MEYVPFVKKALKRLKDGLAVMQRQLTQEENMRNRHKEQNSLTETYENALALSYKTSEQIERDIQDYTIFFVNLREICVNNLALFRHSQLGDMVKNYIADGLIVAFRNYDSKTWAILEILTRLPSVQLLKSDVTEFLNSTDWILKGLEKRTNGFGCFPIATVYIDILHELFNLDKNM</sequence>
<keyword evidence="3" id="KW-1185">Reference proteome</keyword>